<protein>
    <recommendedName>
        <fullName evidence="4">Lipoprotein</fullName>
    </recommendedName>
</protein>
<keyword evidence="1" id="KW-0732">Signal</keyword>
<accession>A0A7W9BGD9</accession>
<name>A0A7W9BGD9_9SPHN</name>
<feature type="signal peptide" evidence="1">
    <location>
        <begin position="1"/>
        <end position="20"/>
    </location>
</feature>
<keyword evidence="3" id="KW-1185">Reference proteome</keyword>
<feature type="chain" id="PRO_5030691543" description="Lipoprotein" evidence="1">
    <location>
        <begin position="21"/>
        <end position="155"/>
    </location>
</feature>
<evidence type="ECO:0008006" key="4">
    <source>
        <dbReference type="Google" id="ProtNLM"/>
    </source>
</evidence>
<evidence type="ECO:0000256" key="1">
    <source>
        <dbReference type="SAM" id="SignalP"/>
    </source>
</evidence>
<evidence type="ECO:0000313" key="2">
    <source>
        <dbReference type="EMBL" id="MBB5716381.1"/>
    </source>
</evidence>
<sequence>MTYRTVLLAAIASASLAACSQESEQPSAAASPAPVADAASVAQALKGAGLPVTGVVAVTAATDRDHLLGKPGSYTSKVTFRDARHPGTGLDTENVIELFATVPDAMRRGEQLTRSADAATRDMIQGRAYLRLAPAIMPAEADAYRKAMLDGQIGS</sequence>
<evidence type="ECO:0000313" key="3">
    <source>
        <dbReference type="Proteomes" id="UP000546200"/>
    </source>
</evidence>
<gene>
    <name evidence="2" type="ORF">FHS94_003244</name>
</gene>
<comment type="caution">
    <text evidence="2">The sequence shown here is derived from an EMBL/GenBank/DDBJ whole genome shotgun (WGS) entry which is preliminary data.</text>
</comment>
<dbReference type="AlphaFoldDB" id="A0A7W9BGD9"/>
<dbReference type="Proteomes" id="UP000546200">
    <property type="component" value="Unassembled WGS sequence"/>
</dbReference>
<proteinExistence type="predicted"/>
<organism evidence="2 3">
    <name type="scientific">Sphingomonas aerophila</name>
    <dbReference type="NCBI Taxonomy" id="1344948"/>
    <lineage>
        <taxon>Bacteria</taxon>
        <taxon>Pseudomonadati</taxon>
        <taxon>Pseudomonadota</taxon>
        <taxon>Alphaproteobacteria</taxon>
        <taxon>Sphingomonadales</taxon>
        <taxon>Sphingomonadaceae</taxon>
        <taxon>Sphingomonas</taxon>
    </lineage>
</organism>
<dbReference type="RefSeq" id="WP_184059595.1">
    <property type="nucleotide sequence ID" value="NZ_JACIJK010000010.1"/>
</dbReference>
<reference evidence="2 3" key="1">
    <citation type="submission" date="2020-08" db="EMBL/GenBank/DDBJ databases">
        <title>Genomic Encyclopedia of Type Strains, Phase IV (KMG-IV): sequencing the most valuable type-strain genomes for metagenomic binning, comparative biology and taxonomic classification.</title>
        <authorList>
            <person name="Goeker M."/>
        </authorList>
    </citation>
    <scope>NUCLEOTIDE SEQUENCE [LARGE SCALE GENOMIC DNA]</scope>
    <source>
        <strain evidence="2 3">DSM 100044</strain>
    </source>
</reference>
<dbReference type="EMBL" id="JACIJK010000010">
    <property type="protein sequence ID" value="MBB5716381.1"/>
    <property type="molecule type" value="Genomic_DNA"/>
</dbReference>
<dbReference type="PROSITE" id="PS51257">
    <property type="entry name" value="PROKAR_LIPOPROTEIN"/>
    <property type="match status" value="1"/>
</dbReference>